<proteinExistence type="predicted"/>
<dbReference type="AlphaFoldDB" id="A0A4Y2HHK3"/>
<reference evidence="2 3" key="1">
    <citation type="journal article" date="2019" name="Sci. Rep.">
        <title>Orb-weaving spider Araneus ventricosus genome elucidates the spidroin gene catalogue.</title>
        <authorList>
            <person name="Kono N."/>
            <person name="Nakamura H."/>
            <person name="Ohtoshi R."/>
            <person name="Moran D.A.P."/>
            <person name="Shinohara A."/>
            <person name="Yoshida Y."/>
            <person name="Fujiwara M."/>
            <person name="Mori M."/>
            <person name="Tomita M."/>
            <person name="Arakawa K."/>
        </authorList>
    </citation>
    <scope>NUCLEOTIDE SEQUENCE [LARGE SCALE GENOMIC DNA]</scope>
</reference>
<organism evidence="2 3">
    <name type="scientific">Araneus ventricosus</name>
    <name type="common">Orbweaver spider</name>
    <name type="synonym">Epeira ventricosa</name>
    <dbReference type="NCBI Taxonomy" id="182803"/>
    <lineage>
        <taxon>Eukaryota</taxon>
        <taxon>Metazoa</taxon>
        <taxon>Ecdysozoa</taxon>
        <taxon>Arthropoda</taxon>
        <taxon>Chelicerata</taxon>
        <taxon>Arachnida</taxon>
        <taxon>Araneae</taxon>
        <taxon>Araneomorphae</taxon>
        <taxon>Entelegynae</taxon>
        <taxon>Araneoidea</taxon>
        <taxon>Araneidae</taxon>
        <taxon>Araneus</taxon>
    </lineage>
</organism>
<feature type="compositionally biased region" description="Basic residues" evidence="1">
    <location>
        <begin position="7"/>
        <end position="20"/>
    </location>
</feature>
<evidence type="ECO:0000313" key="3">
    <source>
        <dbReference type="Proteomes" id="UP000499080"/>
    </source>
</evidence>
<feature type="region of interest" description="Disordered" evidence="1">
    <location>
        <begin position="1"/>
        <end position="31"/>
    </location>
</feature>
<dbReference type="EMBL" id="BGPR01001946">
    <property type="protein sequence ID" value="GBM64807.1"/>
    <property type="molecule type" value="Genomic_DNA"/>
</dbReference>
<comment type="caution">
    <text evidence="2">The sequence shown here is derived from an EMBL/GenBank/DDBJ whole genome shotgun (WGS) entry which is preliminary data.</text>
</comment>
<evidence type="ECO:0000313" key="2">
    <source>
        <dbReference type="EMBL" id="GBM64807.1"/>
    </source>
</evidence>
<feature type="compositionally biased region" description="Basic and acidic residues" evidence="1">
    <location>
        <begin position="21"/>
        <end position="31"/>
    </location>
</feature>
<name>A0A4Y2HHK3_ARAVE</name>
<sequence length="84" mass="10008">MISQRSTLHKKNFCRKSRKKPKDENARYRKRSMENNRFIRTSLALEFEQFTPEDERTGCDAFTDCETKCRTAALDQDEPKDDEN</sequence>
<gene>
    <name evidence="2" type="ORF">AVEN_178542_1</name>
</gene>
<accession>A0A4Y2HHK3</accession>
<dbReference type="Proteomes" id="UP000499080">
    <property type="component" value="Unassembled WGS sequence"/>
</dbReference>
<protein>
    <submittedName>
        <fullName evidence="2">Uncharacterized protein</fullName>
    </submittedName>
</protein>
<evidence type="ECO:0000256" key="1">
    <source>
        <dbReference type="SAM" id="MobiDB-lite"/>
    </source>
</evidence>
<keyword evidence="3" id="KW-1185">Reference proteome</keyword>